<dbReference type="GO" id="GO:0003824">
    <property type="term" value="F:catalytic activity"/>
    <property type="evidence" value="ECO:0007669"/>
    <property type="project" value="InterPro"/>
</dbReference>
<dbReference type="InterPro" id="IPR051198">
    <property type="entry name" value="BchE-like"/>
</dbReference>
<evidence type="ECO:0000259" key="6">
    <source>
        <dbReference type="PROSITE" id="PS51918"/>
    </source>
</evidence>
<evidence type="ECO:0000256" key="1">
    <source>
        <dbReference type="ARBA" id="ARBA00001966"/>
    </source>
</evidence>
<dbReference type="EMBL" id="QUMS01000001">
    <property type="protein sequence ID" value="REG10429.1"/>
    <property type="molecule type" value="Genomic_DNA"/>
</dbReference>
<sequence length="496" mass="56831">MNVLLIYPKFPDTFWSFKHALKFIHKKSSAPPLGLLTIAAMLPKDWHLKLVDENIRDLREKDLAWADMAFISAMTIQQEGAREVITRCQSAGIKVVVGGPLFTTEPDEFNGVDHFVLNEGEITLPEFLRDLEASQAKQIYSTEEYADMHQTPTPRWELMNLNDYASMSIQYSRGCPFNCDFCNVTALLGHRMRLKTAQQIIAELDGLYQAGWRGGVFFVDDNLIGNKKALKEELLPALIEWRKDKEGMTFNTEASINLADDPELMSLMTAAGFNKVFIGIETPDEDNLAECNKKQNLNRDLVADIHRIQHAGMQVQGGFIVGFDNDNPRTFQQLIDLIQHSGIVTAMVGILQAPIGTQLYARMEKAGRILKNMSGDNVDGSTNIIPVMNIEVLKQQYKKLLNHLYSPTVYYQRVTTFLKEYNLPKVKVHIDPGVIWQNTNAFLRSVFQLGVFGKERRQYWQLFFWTLFHKPRLFPLAIEFSIYGYHFRKINEQHVM</sequence>
<evidence type="ECO:0000313" key="8">
    <source>
        <dbReference type="Proteomes" id="UP000256388"/>
    </source>
</evidence>
<dbReference type="OrthoDB" id="9801659at2"/>
<dbReference type="SFLD" id="SFLDS00029">
    <property type="entry name" value="Radical_SAM"/>
    <property type="match status" value="1"/>
</dbReference>
<dbReference type="Pfam" id="PF04055">
    <property type="entry name" value="Radical_SAM"/>
    <property type="match status" value="1"/>
</dbReference>
<evidence type="ECO:0000256" key="4">
    <source>
        <dbReference type="ARBA" id="ARBA00023004"/>
    </source>
</evidence>
<comment type="caution">
    <text evidence="7">The sequence shown here is derived from an EMBL/GenBank/DDBJ whole genome shotgun (WGS) entry which is preliminary data.</text>
</comment>
<proteinExistence type="predicted"/>
<dbReference type="Gene3D" id="3.40.50.280">
    <property type="entry name" value="Cobalamin-binding domain"/>
    <property type="match status" value="1"/>
</dbReference>
<accession>A0A347ZUK3</accession>
<dbReference type="GO" id="GO:0005829">
    <property type="term" value="C:cytosol"/>
    <property type="evidence" value="ECO:0007669"/>
    <property type="project" value="TreeGrafter"/>
</dbReference>
<keyword evidence="4" id="KW-0408">Iron</keyword>
<organism evidence="7 8">
    <name type="scientific">Pelolinea submarina</name>
    <dbReference type="NCBI Taxonomy" id="913107"/>
    <lineage>
        <taxon>Bacteria</taxon>
        <taxon>Bacillati</taxon>
        <taxon>Chloroflexota</taxon>
        <taxon>Anaerolineae</taxon>
        <taxon>Anaerolineales</taxon>
        <taxon>Anaerolineaceae</taxon>
        <taxon>Pelolinea</taxon>
    </lineage>
</organism>
<dbReference type="Pfam" id="PF13282">
    <property type="entry name" value="DUF4070"/>
    <property type="match status" value="1"/>
</dbReference>
<dbReference type="GO" id="GO:0031419">
    <property type="term" value="F:cobalamin binding"/>
    <property type="evidence" value="ECO:0007669"/>
    <property type="project" value="InterPro"/>
</dbReference>
<dbReference type="InterPro" id="IPR006158">
    <property type="entry name" value="Cobalamin-bd"/>
</dbReference>
<dbReference type="SUPFAM" id="SSF102114">
    <property type="entry name" value="Radical SAM enzymes"/>
    <property type="match status" value="1"/>
</dbReference>
<name>A0A347ZUK3_9CHLR</name>
<dbReference type="SMART" id="SM00729">
    <property type="entry name" value="Elp3"/>
    <property type="match status" value="1"/>
</dbReference>
<gene>
    <name evidence="7" type="ORF">DFR64_0287</name>
</gene>
<dbReference type="GO" id="GO:0046872">
    <property type="term" value="F:metal ion binding"/>
    <property type="evidence" value="ECO:0007669"/>
    <property type="project" value="UniProtKB-KW"/>
</dbReference>
<dbReference type="InterPro" id="IPR034466">
    <property type="entry name" value="Methyltransferase_Class_B"/>
</dbReference>
<keyword evidence="5" id="KW-0411">Iron-sulfur</keyword>
<evidence type="ECO:0000256" key="3">
    <source>
        <dbReference type="ARBA" id="ARBA00022723"/>
    </source>
</evidence>
<evidence type="ECO:0000256" key="2">
    <source>
        <dbReference type="ARBA" id="ARBA00022691"/>
    </source>
</evidence>
<feature type="domain" description="Radical SAM core" evidence="6">
    <location>
        <begin position="159"/>
        <end position="391"/>
    </location>
</feature>
<evidence type="ECO:0000313" key="7">
    <source>
        <dbReference type="EMBL" id="REG10429.1"/>
    </source>
</evidence>
<dbReference type="PANTHER" id="PTHR43409:SF3">
    <property type="entry name" value="HYPOTHETICAL METHYLTRANSFERASE"/>
    <property type="match status" value="1"/>
</dbReference>
<evidence type="ECO:0000256" key="5">
    <source>
        <dbReference type="ARBA" id="ARBA00023014"/>
    </source>
</evidence>
<dbReference type="Gene3D" id="3.80.30.20">
    <property type="entry name" value="tm_1862 like domain"/>
    <property type="match status" value="1"/>
</dbReference>
<dbReference type="SFLD" id="SFLDG01082">
    <property type="entry name" value="B12-binding_domain_containing"/>
    <property type="match status" value="1"/>
</dbReference>
<keyword evidence="2" id="KW-0949">S-adenosyl-L-methionine</keyword>
<dbReference type="GO" id="GO:0051539">
    <property type="term" value="F:4 iron, 4 sulfur cluster binding"/>
    <property type="evidence" value="ECO:0007669"/>
    <property type="project" value="UniProtKB-KW"/>
</dbReference>
<dbReference type="InterPro" id="IPR007197">
    <property type="entry name" value="rSAM"/>
</dbReference>
<keyword evidence="8" id="KW-1185">Reference proteome</keyword>
<dbReference type="InterPro" id="IPR058240">
    <property type="entry name" value="rSAM_sf"/>
</dbReference>
<dbReference type="PROSITE" id="PS51918">
    <property type="entry name" value="RADICAL_SAM"/>
    <property type="match status" value="1"/>
</dbReference>
<comment type="cofactor">
    <cofactor evidence="1">
        <name>[4Fe-4S] cluster</name>
        <dbReference type="ChEBI" id="CHEBI:49883"/>
    </cofactor>
</comment>
<dbReference type="PANTHER" id="PTHR43409">
    <property type="entry name" value="ANAEROBIC MAGNESIUM-PROTOPORPHYRIN IX MONOMETHYL ESTER CYCLASE-RELATED"/>
    <property type="match status" value="1"/>
</dbReference>
<keyword evidence="3" id="KW-0479">Metal-binding</keyword>
<dbReference type="SFLD" id="SFLDG01123">
    <property type="entry name" value="methyltransferase_(Class_B)"/>
    <property type="match status" value="1"/>
</dbReference>
<dbReference type="InterPro" id="IPR025274">
    <property type="entry name" value="DUF4070"/>
</dbReference>
<dbReference type="CDD" id="cd01335">
    <property type="entry name" value="Radical_SAM"/>
    <property type="match status" value="1"/>
</dbReference>
<dbReference type="SFLD" id="SFLDF00303">
    <property type="entry name" value="hopanoid_C2-methyltransferase"/>
    <property type="match status" value="1"/>
</dbReference>
<dbReference type="InterPro" id="IPR006638">
    <property type="entry name" value="Elp3/MiaA/NifB-like_rSAM"/>
</dbReference>
<dbReference type="InterPro" id="IPR034530">
    <property type="entry name" value="HpnP-like"/>
</dbReference>
<reference evidence="7 8" key="1">
    <citation type="submission" date="2018-08" db="EMBL/GenBank/DDBJ databases">
        <title>Genomic Encyclopedia of Type Strains, Phase IV (KMG-IV): sequencing the most valuable type-strain genomes for metagenomic binning, comparative biology and taxonomic classification.</title>
        <authorList>
            <person name="Goeker M."/>
        </authorList>
    </citation>
    <scope>NUCLEOTIDE SEQUENCE [LARGE SCALE GENOMIC DNA]</scope>
    <source>
        <strain evidence="7 8">DSM 23923</strain>
    </source>
</reference>
<dbReference type="Proteomes" id="UP000256388">
    <property type="component" value="Unassembled WGS sequence"/>
</dbReference>
<dbReference type="AlphaFoldDB" id="A0A347ZUK3"/>
<dbReference type="RefSeq" id="WP_116223612.1">
    <property type="nucleotide sequence ID" value="NZ_AP018437.1"/>
</dbReference>
<protein>
    <submittedName>
        <fullName evidence="7">Radical SAM superfamily enzyme YgiQ (UPF0313 family)</fullName>
    </submittedName>
</protein>
<dbReference type="Pfam" id="PF02310">
    <property type="entry name" value="B12-binding"/>
    <property type="match status" value="1"/>
</dbReference>
<dbReference type="InterPro" id="IPR023404">
    <property type="entry name" value="rSAM_horseshoe"/>
</dbReference>